<evidence type="ECO:0000256" key="1">
    <source>
        <dbReference type="SAM" id="MobiDB-lite"/>
    </source>
</evidence>
<feature type="region of interest" description="Disordered" evidence="1">
    <location>
        <begin position="380"/>
        <end position="427"/>
    </location>
</feature>
<evidence type="ECO:0000313" key="2">
    <source>
        <dbReference type="EMBL" id="KAG9240011.1"/>
    </source>
</evidence>
<dbReference type="AlphaFoldDB" id="A0A9P7YUN7"/>
<gene>
    <name evidence="2" type="ORF">BJ878DRAFT_484242</name>
</gene>
<proteinExistence type="predicted"/>
<feature type="compositionally biased region" description="Low complexity" evidence="1">
    <location>
        <begin position="380"/>
        <end position="394"/>
    </location>
</feature>
<evidence type="ECO:0000313" key="3">
    <source>
        <dbReference type="Proteomes" id="UP000887226"/>
    </source>
</evidence>
<accession>A0A9P7YUN7</accession>
<comment type="caution">
    <text evidence="2">The sequence shown here is derived from an EMBL/GenBank/DDBJ whole genome shotgun (WGS) entry which is preliminary data.</text>
</comment>
<protein>
    <submittedName>
        <fullName evidence="2">Uncharacterized protein</fullName>
    </submittedName>
</protein>
<keyword evidence="3" id="KW-1185">Reference proteome</keyword>
<name>A0A9P7YUN7_9HELO</name>
<dbReference type="Proteomes" id="UP000887226">
    <property type="component" value="Unassembled WGS sequence"/>
</dbReference>
<sequence>MDEASEVEFISCTPSRKKLRRQAILPDEVIELPYLLEFLKGTPTVTEDSPALSSTTEQNLGLDMPDSSIMVSMSQRPRRESNFSLNHPPEGKFIWNKSRRYRSASLPVSGYNASTILHEHISGSARRHSYLSFTGSWKAVGFTAISSAHQPTPPNSVFEHEINISDRSSRKRKLQYDGYDLEHDEVIEMTGGFSAMLADIDMFGGIYGQKEASIPAIDMRNPSPEILDTAAVVISSLEAPDISRPLNTPVINISPTTKSDSMEAIAATRSLPTIMNASGIVETRKNSKITDRIFDQEIASSSTQEGTASANCGELCLSSTTDLSRQGATIITKVPAALAPEESISPKTTTIQLPGFTVQQHCQFDEPSTPATTKAALHSSMISPTSSTTFTISPQARTSGRPLPTPSVSNLVGTNTPIRPVTPDTSDLMRRPTLYKVTAWPPLKPASTVVQSKPGPRKHIFKHVNVPGPSPTRPLTNAIAVATSATQPTTLHAPLAHIPPSQVLKTSCQGHRKPPSRRRPHKHSPNLLVDIAETCQTLLPIEAIAARHNVSLQKVYDTFSAAVQLPLLKHMDNRRHGELGKKRLIDFREAKKRMEMEKRVGGV</sequence>
<feature type="compositionally biased region" description="Polar residues" evidence="1">
    <location>
        <begin position="406"/>
        <end position="417"/>
    </location>
</feature>
<reference evidence="2" key="1">
    <citation type="journal article" date="2021" name="IMA Fungus">
        <title>Genomic characterization of three marine fungi, including Emericellopsis atlantica sp. nov. with signatures of a generalist lifestyle and marine biomass degradation.</title>
        <authorList>
            <person name="Hagestad O.C."/>
            <person name="Hou L."/>
            <person name="Andersen J.H."/>
            <person name="Hansen E.H."/>
            <person name="Altermark B."/>
            <person name="Li C."/>
            <person name="Kuhnert E."/>
            <person name="Cox R.J."/>
            <person name="Crous P.W."/>
            <person name="Spatafora J.W."/>
            <person name="Lail K."/>
            <person name="Amirebrahimi M."/>
            <person name="Lipzen A."/>
            <person name="Pangilinan J."/>
            <person name="Andreopoulos W."/>
            <person name="Hayes R.D."/>
            <person name="Ng V."/>
            <person name="Grigoriev I.V."/>
            <person name="Jackson S.A."/>
            <person name="Sutton T.D.S."/>
            <person name="Dobson A.D.W."/>
            <person name="Rama T."/>
        </authorList>
    </citation>
    <scope>NUCLEOTIDE SEQUENCE</scope>
    <source>
        <strain evidence="2">TRa3180A</strain>
    </source>
</reference>
<organism evidence="2 3">
    <name type="scientific">Calycina marina</name>
    <dbReference type="NCBI Taxonomy" id="1763456"/>
    <lineage>
        <taxon>Eukaryota</taxon>
        <taxon>Fungi</taxon>
        <taxon>Dikarya</taxon>
        <taxon>Ascomycota</taxon>
        <taxon>Pezizomycotina</taxon>
        <taxon>Leotiomycetes</taxon>
        <taxon>Helotiales</taxon>
        <taxon>Pezizellaceae</taxon>
        <taxon>Calycina</taxon>
    </lineage>
</organism>
<dbReference type="OrthoDB" id="3515338at2759"/>
<dbReference type="EMBL" id="MU254644">
    <property type="protein sequence ID" value="KAG9240011.1"/>
    <property type="molecule type" value="Genomic_DNA"/>
</dbReference>